<keyword evidence="1" id="KW-1133">Transmembrane helix</keyword>
<proteinExistence type="predicted"/>
<dbReference type="Proteomes" id="UP000674938">
    <property type="component" value="Unassembled WGS sequence"/>
</dbReference>
<gene>
    <name evidence="2" type="ORF">I6N95_25765</name>
</gene>
<feature type="transmembrane region" description="Helical" evidence="1">
    <location>
        <begin position="6"/>
        <end position="29"/>
    </location>
</feature>
<dbReference type="AlphaFoldDB" id="A0A940PB86"/>
<keyword evidence="1" id="KW-0472">Membrane</keyword>
<sequence length="193" mass="22700">MDRDINLLIIGALISLVTTLCVQLIQLYISNYQKNKGKINIYFKSVYSSITSKPWGIDKSSNGIILLIPLWIEIQNTKGKNEIVRDLNLFLYKDNKRIKNMVQVTHTSNSEKTDYFGDEGVYSFLLEPESIRRYKLNFTIKMSDVNEEFDRIKIGYFDTKDKYRESILFETPDGWKTINTKIDSEWRKMVQSR</sequence>
<comment type="caution">
    <text evidence="2">The sequence shown here is derived from an EMBL/GenBank/DDBJ whole genome shotgun (WGS) entry which is preliminary data.</text>
</comment>
<protein>
    <submittedName>
        <fullName evidence="2">Uncharacterized protein</fullName>
    </submittedName>
</protein>
<name>A0A940PB86_9ENTE</name>
<evidence type="ECO:0000313" key="2">
    <source>
        <dbReference type="EMBL" id="MBP1044420.1"/>
    </source>
</evidence>
<accession>A0A940PB86</accession>
<evidence type="ECO:0000256" key="1">
    <source>
        <dbReference type="SAM" id="Phobius"/>
    </source>
</evidence>
<dbReference type="EMBL" id="JAEEGA010000027">
    <property type="protein sequence ID" value="MBP1044420.1"/>
    <property type="molecule type" value="Genomic_DNA"/>
</dbReference>
<keyword evidence="1" id="KW-0812">Transmembrane</keyword>
<keyword evidence="3" id="KW-1185">Reference proteome</keyword>
<dbReference type="RefSeq" id="WP_209532891.1">
    <property type="nucleotide sequence ID" value="NZ_JAEEGA010000027.1"/>
</dbReference>
<evidence type="ECO:0000313" key="3">
    <source>
        <dbReference type="Proteomes" id="UP000674938"/>
    </source>
</evidence>
<reference evidence="2" key="1">
    <citation type="submission" date="2020-12" db="EMBL/GenBank/DDBJ databases">
        <title>Vagococcus allomyrinae sp. nov. and Enterococcus lavae sp. nov., isolated from the larvae of Allomyrina dichotoma.</title>
        <authorList>
            <person name="Lee S.D."/>
        </authorList>
    </citation>
    <scope>NUCLEOTIDE SEQUENCE</scope>
    <source>
        <strain evidence="2">BWB3-3</strain>
    </source>
</reference>
<organism evidence="2 3">
    <name type="scientific">Vagococcus allomyrinae</name>
    <dbReference type="NCBI Taxonomy" id="2794353"/>
    <lineage>
        <taxon>Bacteria</taxon>
        <taxon>Bacillati</taxon>
        <taxon>Bacillota</taxon>
        <taxon>Bacilli</taxon>
        <taxon>Lactobacillales</taxon>
        <taxon>Enterococcaceae</taxon>
        <taxon>Vagococcus</taxon>
    </lineage>
</organism>